<organism evidence="2">
    <name type="scientific">Strongyloides stercoralis</name>
    <name type="common">Threadworm</name>
    <dbReference type="NCBI Taxonomy" id="6248"/>
    <lineage>
        <taxon>Eukaryota</taxon>
        <taxon>Metazoa</taxon>
        <taxon>Ecdysozoa</taxon>
        <taxon>Nematoda</taxon>
        <taxon>Chromadorea</taxon>
        <taxon>Rhabditida</taxon>
        <taxon>Tylenchina</taxon>
        <taxon>Panagrolaimomorpha</taxon>
        <taxon>Strongyloidoidea</taxon>
        <taxon>Strongyloididae</taxon>
        <taxon>Strongyloides</taxon>
    </lineage>
</organism>
<dbReference type="WBParaSite" id="TCONS_00007326.p1">
    <property type="protein sequence ID" value="TCONS_00007326.p1"/>
    <property type="gene ID" value="XLOC_005356"/>
</dbReference>
<sequence length="162" mass="18871">MFSPNSTRDTLTESLVFRESRMISESKITKRCKNFKDDTDESDIEFFRDSSLERSDLEVEGMMKTMTLDEEEFSTFIKDNNNAERENVFDNFLEFSLALSATDNDNTQDCDDFDLEGLKRVKEFINGPLCRMLISCQDDETLKNHLDTFGSFCVSMYQAYKN</sequence>
<dbReference type="AlphaFoldDB" id="A0A0K0DSG4"/>
<accession>A0A0K0DSG4</accession>
<proteinExistence type="predicted"/>
<name>A0A0K0DSG4_STRER</name>
<evidence type="ECO:0000313" key="2">
    <source>
        <dbReference type="WBParaSite" id="SSTP_0000017400.1"/>
    </source>
</evidence>
<reference evidence="2" key="1">
    <citation type="submission" date="2015-08" db="UniProtKB">
        <authorList>
            <consortium name="WormBaseParasite"/>
        </authorList>
    </citation>
    <scope>IDENTIFICATION</scope>
</reference>
<keyword evidence="1" id="KW-1185">Reference proteome</keyword>
<protein>
    <submittedName>
        <fullName evidence="2">WAPL domain-containing protein</fullName>
    </submittedName>
</protein>
<evidence type="ECO:0000313" key="1">
    <source>
        <dbReference type="Proteomes" id="UP000035681"/>
    </source>
</evidence>
<dbReference type="WBParaSite" id="SSTP_0000017400.1">
    <property type="protein sequence ID" value="SSTP_0000017400.1"/>
    <property type="gene ID" value="SSTP_0000017400"/>
</dbReference>
<dbReference type="Proteomes" id="UP000035681">
    <property type="component" value="Unplaced"/>
</dbReference>